<accession>A0ABW4F859</accession>
<organism evidence="2 3">
    <name type="scientific">Pseudonocardia yunnanensis</name>
    <dbReference type="NCBI Taxonomy" id="58107"/>
    <lineage>
        <taxon>Bacteria</taxon>
        <taxon>Bacillati</taxon>
        <taxon>Actinomycetota</taxon>
        <taxon>Actinomycetes</taxon>
        <taxon>Pseudonocardiales</taxon>
        <taxon>Pseudonocardiaceae</taxon>
        <taxon>Pseudonocardia</taxon>
    </lineage>
</organism>
<evidence type="ECO:0000313" key="2">
    <source>
        <dbReference type="EMBL" id="MFD1523657.1"/>
    </source>
</evidence>
<evidence type="ECO:0000313" key="3">
    <source>
        <dbReference type="Proteomes" id="UP001597114"/>
    </source>
</evidence>
<dbReference type="InterPro" id="IPR013024">
    <property type="entry name" value="GGCT-like"/>
</dbReference>
<dbReference type="Gene3D" id="3.10.490.10">
    <property type="entry name" value="Gamma-glutamyl cyclotransferase-like"/>
    <property type="match status" value="1"/>
</dbReference>
<comment type="caution">
    <text evidence="2">The sequence shown here is derived from an EMBL/GenBank/DDBJ whole genome shotgun (WGS) entry which is preliminary data.</text>
</comment>
<dbReference type="InterPro" id="IPR036568">
    <property type="entry name" value="GGCT-like_sf"/>
</dbReference>
<sequence length="116" mass="12908">MSREEPHVLFSYGTLQERDVQLTTFGRVLEGRSDAIIGYEVDVLVITDPAVIETSGSDRHPVLRPSADPRAEVPGTAFSLTDAELLAADRYEVDDYERICVPLRSGQRAWVYAPKS</sequence>
<dbReference type="EMBL" id="JBHUCO010000069">
    <property type="protein sequence ID" value="MFD1523657.1"/>
    <property type="molecule type" value="Genomic_DNA"/>
</dbReference>
<feature type="domain" description="Gamma-glutamylcyclotransferase AIG2-like" evidence="1">
    <location>
        <begin position="9"/>
        <end position="113"/>
    </location>
</feature>
<name>A0ABW4F859_9PSEU</name>
<dbReference type="Proteomes" id="UP001597114">
    <property type="component" value="Unassembled WGS sequence"/>
</dbReference>
<protein>
    <submittedName>
        <fullName evidence="2">Gamma-glutamylcyclotransferase family protein</fullName>
    </submittedName>
</protein>
<keyword evidence="3" id="KW-1185">Reference proteome</keyword>
<dbReference type="Pfam" id="PF06094">
    <property type="entry name" value="GGACT"/>
    <property type="match status" value="1"/>
</dbReference>
<dbReference type="RefSeq" id="WP_344723267.1">
    <property type="nucleotide sequence ID" value="NZ_BAAAUS010000019.1"/>
</dbReference>
<dbReference type="CDD" id="cd06661">
    <property type="entry name" value="GGCT_like"/>
    <property type="match status" value="1"/>
</dbReference>
<reference evidence="3" key="1">
    <citation type="journal article" date="2019" name="Int. J. Syst. Evol. Microbiol.">
        <title>The Global Catalogue of Microorganisms (GCM) 10K type strain sequencing project: providing services to taxonomists for standard genome sequencing and annotation.</title>
        <authorList>
            <consortium name="The Broad Institute Genomics Platform"/>
            <consortium name="The Broad Institute Genome Sequencing Center for Infectious Disease"/>
            <person name="Wu L."/>
            <person name="Ma J."/>
        </authorList>
    </citation>
    <scope>NUCLEOTIDE SEQUENCE [LARGE SCALE GENOMIC DNA]</scope>
    <source>
        <strain evidence="3">CCM 7043</strain>
    </source>
</reference>
<dbReference type="SUPFAM" id="SSF110857">
    <property type="entry name" value="Gamma-glutamyl cyclotransferase-like"/>
    <property type="match status" value="1"/>
</dbReference>
<proteinExistence type="predicted"/>
<gene>
    <name evidence="2" type="ORF">ACFSJD_39670</name>
</gene>
<evidence type="ECO:0000259" key="1">
    <source>
        <dbReference type="Pfam" id="PF06094"/>
    </source>
</evidence>
<dbReference type="InterPro" id="IPR009288">
    <property type="entry name" value="AIG2-like_dom"/>
</dbReference>